<gene>
    <name evidence="2" type="ORF">NCTC11820_00627</name>
</gene>
<evidence type="ECO:0000256" key="1">
    <source>
        <dbReference type="SAM" id="MobiDB-lite"/>
    </source>
</evidence>
<dbReference type="RefSeq" id="WP_013188552.1">
    <property type="nucleotide sequence ID" value="NZ_CP068112.1"/>
</dbReference>
<accession>A0A2X2Y903</accession>
<organism evidence="2 3">
    <name type="scientific">Mobiluncus curtisii</name>
    <dbReference type="NCBI Taxonomy" id="2051"/>
    <lineage>
        <taxon>Bacteria</taxon>
        <taxon>Bacillati</taxon>
        <taxon>Actinomycetota</taxon>
        <taxon>Actinomycetes</taxon>
        <taxon>Actinomycetales</taxon>
        <taxon>Actinomycetaceae</taxon>
        <taxon>Mobiluncus</taxon>
    </lineage>
</organism>
<proteinExistence type="predicted"/>
<dbReference type="GeneID" id="55564236"/>
<evidence type="ECO:0000313" key="3">
    <source>
        <dbReference type="Proteomes" id="UP000250245"/>
    </source>
</evidence>
<feature type="region of interest" description="Disordered" evidence="1">
    <location>
        <begin position="1"/>
        <end position="27"/>
    </location>
</feature>
<dbReference type="Proteomes" id="UP000250245">
    <property type="component" value="Unassembled WGS sequence"/>
</dbReference>
<name>A0A2X2Y903_9ACTO</name>
<evidence type="ECO:0000313" key="2">
    <source>
        <dbReference type="EMBL" id="SQB64292.1"/>
    </source>
</evidence>
<reference evidence="2 3" key="1">
    <citation type="submission" date="2018-06" db="EMBL/GenBank/DDBJ databases">
        <authorList>
            <consortium name="Pathogen Informatics"/>
            <person name="Doyle S."/>
        </authorList>
    </citation>
    <scope>NUCLEOTIDE SEQUENCE [LARGE SCALE GENOMIC DNA]</scope>
    <source>
        <strain evidence="2 3">NCTC11820</strain>
    </source>
</reference>
<protein>
    <submittedName>
        <fullName evidence="2">Uncharacterized protein</fullName>
    </submittedName>
</protein>
<sequence>MSHEPIASKSSNAGRGGNATHASHARIAGKSVTEERLRLGAYLEAALSALKDAQLINIAHSANLPEVIETWRVEMATEQLRILRRQLKEFIESEYNEK</sequence>
<dbReference type="AlphaFoldDB" id="A0A2X2Y903"/>
<dbReference type="EMBL" id="UASJ01000001">
    <property type="protein sequence ID" value="SQB64292.1"/>
    <property type="molecule type" value="Genomic_DNA"/>
</dbReference>